<comment type="cofactor">
    <cofactor evidence="1">
        <name>FMN</name>
        <dbReference type="ChEBI" id="CHEBI:58210"/>
    </cofactor>
</comment>
<dbReference type="SUPFAM" id="SSF55469">
    <property type="entry name" value="FMN-dependent nitroreductase-like"/>
    <property type="match status" value="1"/>
</dbReference>
<dbReference type="Proteomes" id="UP000011666">
    <property type="component" value="Unassembled WGS sequence"/>
</dbReference>
<evidence type="ECO:0000313" key="7">
    <source>
        <dbReference type="EMBL" id="GAC68524.1"/>
    </source>
</evidence>
<dbReference type="CDD" id="cd02136">
    <property type="entry name" value="PnbA_NfnB-like"/>
    <property type="match status" value="1"/>
</dbReference>
<keyword evidence="5" id="KW-0560">Oxidoreductase</keyword>
<dbReference type="InterPro" id="IPR000415">
    <property type="entry name" value="Nitroreductase-like"/>
</dbReference>
<dbReference type="EMBL" id="BANX01000016">
    <property type="protein sequence ID" value="GAC68524.1"/>
    <property type="molecule type" value="Genomic_DNA"/>
</dbReference>
<keyword evidence="3" id="KW-0285">Flavoprotein</keyword>
<dbReference type="Gene3D" id="3.40.109.10">
    <property type="entry name" value="NADH Oxidase"/>
    <property type="match status" value="1"/>
</dbReference>
<evidence type="ECO:0000313" key="8">
    <source>
        <dbReference type="Proteomes" id="UP000011666"/>
    </source>
</evidence>
<evidence type="ECO:0000256" key="2">
    <source>
        <dbReference type="ARBA" id="ARBA00007118"/>
    </source>
</evidence>
<proteinExistence type="inferred from homology"/>
<evidence type="ECO:0000256" key="5">
    <source>
        <dbReference type="ARBA" id="ARBA00023002"/>
    </source>
</evidence>
<dbReference type="PANTHER" id="PTHR43673">
    <property type="entry name" value="NAD(P)H NITROREDUCTASE YDGI-RELATED"/>
    <property type="match status" value="1"/>
</dbReference>
<comment type="caution">
    <text evidence="7">The sequence shown here is derived from an EMBL/GenBank/DDBJ whole genome shotgun (WGS) entry which is preliminary data.</text>
</comment>
<evidence type="ECO:0000256" key="3">
    <source>
        <dbReference type="ARBA" id="ARBA00022630"/>
    </source>
</evidence>
<keyword evidence="4" id="KW-0288">FMN</keyword>
<dbReference type="AlphaFoldDB" id="M0QJ99"/>
<reference evidence="7 8" key="1">
    <citation type="submission" date="2013-01" db="EMBL/GenBank/DDBJ databases">
        <title>Whole genome shotgun sequence of Gordonia soli NBRC 108243.</title>
        <authorList>
            <person name="Isaki-Nakamura S."/>
            <person name="Hosoyama A."/>
            <person name="Tsuchikane K."/>
            <person name="Ando Y."/>
            <person name="Baba S."/>
            <person name="Ohji S."/>
            <person name="Hamada M."/>
            <person name="Tamura T."/>
            <person name="Yamazoe A."/>
            <person name="Yamazaki S."/>
            <person name="Fujita N."/>
        </authorList>
    </citation>
    <scope>NUCLEOTIDE SEQUENCE [LARGE SCALE GENOMIC DNA]</scope>
    <source>
        <strain evidence="7 8">NBRC 108243</strain>
    </source>
</reference>
<name>M0QJ99_9ACTN</name>
<evidence type="ECO:0000259" key="6">
    <source>
        <dbReference type="Pfam" id="PF00881"/>
    </source>
</evidence>
<keyword evidence="8" id="KW-1185">Reference proteome</keyword>
<feature type="domain" description="Nitroreductase" evidence="6">
    <location>
        <begin position="38"/>
        <end position="224"/>
    </location>
</feature>
<comment type="similarity">
    <text evidence="2">Belongs to the nitroreductase family.</text>
</comment>
<dbReference type="eggNOG" id="COG0778">
    <property type="taxonomic scope" value="Bacteria"/>
</dbReference>
<protein>
    <submittedName>
        <fullName evidence="7">Putative nitroreductase</fullName>
    </submittedName>
</protein>
<dbReference type="InterPro" id="IPR029479">
    <property type="entry name" value="Nitroreductase"/>
</dbReference>
<sequence>MWMTQQYSPDLTGGDTIDGVVADGAGDAYRVVDGLMSTRWSCRAFSSRPVPRTEIAKILEAARKTPSWCNTQPWHVDITEGRATDDLRAALRAAIADGPGQNPDIEFPTSYEGVYRDRRRESGFQLYESLGIEKSDRAGSARQMLRNFDFFDAPHVAIVTTEPALGAYGAVDCGLFVQSFVLAAHSLGIATIPQAALATQAPVIREHLGLDQKRHVLIGVSFGYPDITSPVNGYRTSRRSTEEVATFHA</sequence>
<evidence type="ECO:0000256" key="4">
    <source>
        <dbReference type="ARBA" id="ARBA00022643"/>
    </source>
</evidence>
<dbReference type="STRING" id="1223545.GS4_16_00540"/>
<evidence type="ECO:0000256" key="1">
    <source>
        <dbReference type="ARBA" id="ARBA00001917"/>
    </source>
</evidence>
<dbReference type="GO" id="GO:0016491">
    <property type="term" value="F:oxidoreductase activity"/>
    <property type="evidence" value="ECO:0007669"/>
    <property type="project" value="UniProtKB-KW"/>
</dbReference>
<accession>M0QJ99</accession>
<dbReference type="PANTHER" id="PTHR43673:SF2">
    <property type="entry name" value="NITROREDUCTASE"/>
    <property type="match status" value="1"/>
</dbReference>
<organism evidence="7 8">
    <name type="scientific">Gordonia soli NBRC 108243</name>
    <dbReference type="NCBI Taxonomy" id="1223545"/>
    <lineage>
        <taxon>Bacteria</taxon>
        <taxon>Bacillati</taxon>
        <taxon>Actinomycetota</taxon>
        <taxon>Actinomycetes</taxon>
        <taxon>Mycobacteriales</taxon>
        <taxon>Gordoniaceae</taxon>
        <taxon>Gordonia</taxon>
    </lineage>
</organism>
<dbReference type="Pfam" id="PF00881">
    <property type="entry name" value="Nitroreductase"/>
    <property type="match status" value="1"/>
</dbReference>
<gene>
    <name evidence="7" type="ORF">GS4_16_00540</name>
</gene>